<sequence length="186" mass="20459">MAGAGVIPLVTDPTIANIKLHHVLIDGDAGLNVNSFAAFKQLQILESKLDPSRQFFGVGPHSVYPVGTISLPVMFGMEENFRTENIQFDVAEVNLPFSAIIGRPALYRFMAVAYYSIWSAKCRPLQESSPCRATGPLLQRQLRSCMHWQQASPRLPASRGPSPHPHALGHQPGCPNFVRLIQTMSP</sequence>
<keyword evidence="3" id="KW-1185">Reference proteome</keyword>
<accession>A0A2T7ER65</accession>
<evidence type="ECO:0000313" key="3">
    <source>
        <dbReference type="Proteomes" id="UP000244336"/>
    </source>
</evidence>
<dbReference type="Proteomes" id="UP000244336">
    <property type="component" value="Chromosome 2"/>
</dbReference>
<dbReference type="OrthoDB" id="677640at2759"/>
<protein>
    <submittedName>
        <fullName evidence="2">Uncharacterized protein</fullName>
    </submittedName>
</protein>
<dbReference type="EMBL" id="CM009750">
    <property type="protein sequence ID" value="PUZ70319.1"/>
    <property type="molecule type" value="Genomic_DNA"/>
</dbReference>
<name>A0A2T7ER65_9POAL</name>
<gene>
    <name evidence="2" type="ORF">GQ55_2G219100</name>
</gene>
<organism evidence="2 3">
    <name type="scientific">Panicum hallii var. hallii</name>
    <dbReference type="NCBI Taxonomy" id="1504633"/>
    <lineage>
        <taxon>Eukaryota</taxon>
        <taxon>Viridiplantae</taxon>
        <taxon>Streptophyta</taxon>
        <taxon>Embryophyta</taxon>
        <taxon>Tracheophyta</taxon>
        <taxon>Spermatophyta</taxon>
        <taxon>Magnoliopsida</taxon>
        <taxon>Liliopsida</taxon>
        <taxon>Poales</taxon>
        <taxon>Poaceae</taxon>
        <taxon>PACMAD clade</taxon>
        <taxon>Panicoideae</taxon>
        <taxon>Panicodae</taxon>
        <taxon>Paniceae</taxon>
        <taxon>Panicinae</taxon>
        <taxon>Panicum</taxon>
        <taxon>Panicum sect. Panicum</taxon>
    </lineage>
</organism>
<dbReference type="Gramene" id="PUZ70319">
    <property type="protein sequence ID" value="PUZ70319"/>
    <property type="gene ID" value="GQ55_2G219100"/>
</dbReference>
<dbReference type="AlphaFoldDB" id="A0A2T7ER65"/>
<reference evidence="2 3" key="1">
    <citation type="submission" date="2018-04" db="EMBL/GenBank/DDBJ databases">
        <title>WGS assembly of Panicum hallii var. hallii HAL2.</title>
        <authorList>
            <person name="Lovell J."/>
            <person name="Jenkins J."/>
            <person name="Lowry D."/>
            <person name="Mamidi S."/>
            <person name="Sreedasyam A."/>
            <person name="Weng X."/>
            <person name="Barry K."/>
            <person name="Bonette J."/>
            <person name="Campitelli B."/>
            <person name="Daum C."/>
            <person name="Gordon S."/>
            <person name="Gould B."/>
            <person name="Lipzen A."/>
            <person name="MacQueen A."/>
            <person name="Palacio-Mejia J."/>
            <person name="Plott C."/>
            <person name="Shakirov E."/>
            <person name="Shu S."/>
            <person name="Yoshinaga Y."/>
            <person name="Zane M."/>
            <person name="Rokhsar D."/>
            <person name="Grimwood J."/>
            <person name="Schmutz J."/>
            <person name="Juenger T."/>
        </authorList>
    </citation>
    <scope>NUCLEOTIDE SEQUENCE [LARGE SCALE GENOMIC DNA]</scope>
    <source>
        <strain evidence="3">cv. HAL2</strain>
    </source>
</reference>
<evidence type="ECO:0000313" key="2">
    <source>
        <dbReference type="EMBL" id="PUZ70319.1"/>
    </source>
</evidence>
<feature type="region of interest" description="Disordered" evidence="1">
    <location>
        <begin position="153"/>
        <end position="175"/>
    </location>
</feature>
<evidence type="ECO:0000256" key="1">
    <source>
        <dbReference type="SAM" id="MobiDB-lite"/>
    </source>
</evidence>
<proteinExistence type="predicted"/>